<evidence type="ECO:0000313" key="7">
    <source>
        <dbReference type="EnsemblMetazoa" id="XP_020902623.1"/>
    </source>
</evidence>
<feature type="transmembrane region" description="Helical" evidence="6">
    <location>
        <begin position="100"/>
        <end position="118"/>
    </location>
</feature>
<protein>
    <recommendedName>
        <fullName evidence="9">Transmembrane protein 256 homolog</fullName>
    </recommendedName>
</protein>
<name>A0A913XCN8_EXADI</name>
<comment type="similarity">
    <text evidence="2">Belongs to the TMEM256 family.</text>
</comment>
<dbReference type="GeneID" id="110241122"/>
<dbReference type="AlphaFoldDB" id="A0A913XCN8"/>
<dbReference type="KEGG" id="epa:110241122"/>
<evidence type="ECO:0008006" key="9">
    <source>
        <dbReference type="Google" id="ProtNLM"/>
    </source>
</evidence>
<dbReference type="EnsemblMetazoa" id="XM_021046964.2">
    <property type="protein sequence ID" value="XP_020902623.1"/>
    <property type="gene ID" value="LOC110241122"/>
</dbReference>
<dbReference type="Pfam" id="PF04241">
    <property type="entry name" value="DUF423"/>
    <property type="match status" value="1"/>
</dbReference>
<evidence type="ECO:0000256" key="6">
    <source>
        <dbReference type="SAM" id="Phobius"/>
    </source>
</evidence>
<reference evidence="7" key="1">
    <citation type="submission" date="2022-11" db="UniProtKB">
        <authorList>
            <consortium name="EnsemblMetazoa"/>
        </authorList>
    </citation>
    <scope>IDENTIFICATION</scope>
</reference>
<dbReference type="OrthoDB" id="269173at2759"/>
<dbReference type="PANTHER" id="PTHR43461:SF1">
    <property type="entry name" value="TRANSMEMBRANE PROTEIN 256"/>
    <property type="match status" value="1"/>
</dbReference>
<evidence type="ECO:0000256" key="3">
    <source>
        <dbReference type="ARBA" id="ARBA00022692"/>
    </source>
</evidence>
<evidence type="ECO:0000256" key="4">
    <source>
        <dbReference type="ARBA" id="ARBA00022989"/>
    </source>
</evidence>
<organism evidence="7 8">
    <name type="scientific">Exaiptasia diaphana</name>
    <name type="common">Tropical sea anemone</name>
    <name type="synonym">Aiptasia pulchella</name>
    <dbReference type="NCBI Taxonomy" id="2652724"/>
    <lineage>
        <taxon>Eukaryota</taxon>
        <taxon>Metazoa</taxon>
        <taxon>Cnidaria</taxon>
        <taxon>Anthozoa</taxon>
        <taxon>Hexacorallia</taxon>
        <taxon>Actiniaria</taxon>
        <taxon>Aiptasiidae</taxon>
        <taxon>Exaiptasia</taxon>
    </lineage>
</organism>
<dbReference type="RefSeq" id="XP_020902623.1">
    <property type="nucleotide sequence ID" value="XM_021046964.2"/>
</dbReference>
<keyword evidence="8" id="KW-1185">Reference proteome</keyword>
<evidence type="ECO:0000313" key="8">
    <source>
        <dbReference type="Proteomes" id="UP000887567"/>
    </source>
</evidence>
<comment type="subcellular location">
    <subcellularLocation>
        <location evidence="1">Membrane</location>
        <topology evidence="1">Multi-pass membrane protein</topology>
    </subcellularLocation>
</comment>
<keyword evidence="5 6" id="KW-0472">Membrane</keyword>
<keyword evidence="3 6" id="KW-0812">Transmembrane</keyword>
<evidence type="ECO:0000256" key="1">
    <source>
        <dbReference type="ARBA" id="ARBA00004141"/>
    </source>
</evidence>
<keyword evidence="4 6" id="KW-1133">Transmembrane helix</keyword>
<evidence type="ECO:0000256" key="5">
    <source>
        <dbReference type="ARBA" id="ARBA00023136"/>
    </source>
</evidence>
<dbReference type="PANTHER" id="PTHR43461">
    <property type="entry name" value="TRANSMEMBRANE PROTEIN 256"/>
    <property type="match status" value="1"/>
</dbReference>
<dbReference type="GO" id="GO:0016020">
    <property type="term" value="C:membrane"/>
    <property type="evidence" value="ECO:0007669"/>
    <property type="project" value="UniProtKB-SubCell"/>
</dbReference>
<feature type="transmembrane region" description="Helical" evidence="6">
    <location>
        <begin position="12"/>
        <end position="30"/>
    </location>
</feature>
<dbReference type="Proteomes" id="UP000887567">
    <property type="component" value="Unplaced"/>
</dbReference>
<evidence type="ECO:0000256" key="2">
    <source>
        <dbReference type="ARBA" id="ARBA00006208"/>
    </source>
</evidence>
<dbReference type="InterPro" id="IPR006696">
    <property type="entry name" value="DUF423"/>
</dbReference>
<dbReference type="OMA" id="YHYSITG"/>
<accession>A0A913XCN8</accession>
<proteinExistence type="inferred from homology"/>
<feature type="transmembrane region" description="Helical" evidence="6">
    <location>
        <begin position="74"/>
        <end position="93"/>
    </location>
</feature>
<sequence>MAAVASVGQSVFYKIAGVSGFFAVIAGAYGSHAPSLNKPEAVKYKEVMQTGNLYHLVHTIVLLAVPFANKPKLVGGIFVTGMTLFSGSCYVVALAQNRKLGRLAPVGGTLLMAGWLAFLL</sequence>